<evidence type="ECO:0000313" key="2">
    <source>
        <dbReference type="Proteomes" id="UP001451782"/>
    </source>
</evidence>
<keyword evidence="2" id="KW-1185">Reference proteome</keyword>
<dbReference type="RefSeq" id="WP_342070405.1">
    <property type="nucleotide sequence ID" value="NZ_CP151762.1"/>
</dbReference>
<name>A0AAN0NHB8_9RHOB</name>
<protein>
    <submittedName>
        <fullName evidence="1">Uncharacterized protein</fullName>
    </submittedName>
</protein>
<gene>
    <name evidence="1" type="ORF">AABB28_01595</name>
</gene>
<proteinExistence type="predicted"/>
<sequence>MRHGYEEILHNAAQEVDYVADFLDDLKTVEETRKLWRAWSGVLDHYVKAVSALRRATDQGKSKGWSDSLLADQKSDPLLQYAFQSRDHASHVFEDKREAIPRAVSIGGMISLSGNSSVTLLNNRVVGSDGSVRKLPDGTLSTKDGRYDAGSIPIDAVNEHAHFVVLKGVKTRSGVWSVPNPETDPSNQAIEIAQHVSDWLKARLAEATEMAKAEKEK</sequence>
<dbReference type="Proteomes" id="UP001451782">
    <property type="component" value="Chromosome"/>
</dbReference>
<dbReference type="AlphaFoldDB" id="A0AAN0NHB8"/>
<dbReference type="KEGG" id="yag:AABB28_01595"/>
<organism evidence="1 2">
    <name type="scientific">Yoonia algicola</name>
    <dbReference type="NCBI Taxonomy" id="3137368"/>
    <lineage>
        <taxon>Bacteria</taxon>
        <taxon>Pseudomonadati</taxon>
        <taxon>Pseudomonadota</taxon>
        <taxon>Alphaproteobacteria</taxon>
        <taxon>Rhodobacterales</taxon>
        <taxon>Paracoccaceae</taxon>
        <taxon>Yoonia</taxon>
    </lineage>
</organism>
<dbReference type="EMBL" id="CP151762">
    <property type="protein sequence ID" value="WZU64035.1"/>
    <property type="molecule type" value="Genomic_DNA"/>
</dbReference>
<accession>A0AAN0NHB8</accession>
<reference evidence="1 2" key="1">
    <citation type="submission" date="2024-04" db="EMBL/GenBank/DDBJ databases">
        <title>Phylogenomic analyses of a clade within the roseobacter group suggest taxonomic reassignments of species of the genera Aestuariivita, Citreicella, Loktanella, Nautella, Pelagibaca, Ruegeria, Thalassobius, Thiobacimonas and Tropicibacter, and the proposal o.</title>
        <authorList>
            <person name="Jeon C.O."/>
        </authorList>
    </citation>
    <scope>NUCLEOTIDE SEQUENCE [LARGE SCALE GENOMIC DNA]</scope>
    <source>
        <strain evidence="1 2">G8-12</strain>
    </source>
</reference>
<evidence type="ECO:0000313" key="1">
    <source>
        <dbReference type="EMBL" id="WZU64035.1"/>
    </source>
</evidence>